<name>A0A4R2H5C3_9SPHI</name>
<protein>
    <submittedName>
        <fullName evidence="1">Uncharacterized protein</fullName>
    </submittedName>
</protein>
<evidence type="ECO:0000313" key="1">
    <source>
        <dbReference type="EMBL" id="TCO20737.1"/>
    </source>
</evidence>
<dbReference type="AlphaFoldDB" id="A0A4R2H5C3"/>
<reference evidence="1 2" key="1">
    <citation type="submission" date="2019-03" db="EMBL/GenBank/DDBJ databases">
        <title>Genomic Encyclopedia of Type Strains, Phase IV (KMG-IV): sequencing the most valuable type-strain genomes for metagenomic binning, comparative biology and taxonomic classification.</title>
        <authorList>
            <person name="Goeker M."/>
        </authorList>
    </citation>
    <scope>NUCLEOTIDE SEQUENCE [LARGE SCALE GENOMIC DNA]</scope>
    <source>
        <strain evidence="1 2">DSM 103236</strain>
    </source>
</reference>
<proteinExistence type="predicted"/>
<gene>
    <name evidence="1" type="ORF">EV200_108178</name>
</gene>
<accession>A0A4R2H5C3</accession>
<dbReference type="Proteomes" id="UP000295684">
    <property type="component" value="Unassembled WGS sequence"/>
</dbReference>
<dbReference type="EMBL" id="SLWO01000008">
    <property type="protein sequence ID" value="TCO20737.1"/>
    <property type="molecule type" value="Genomic_DNA"/>
</dbReference>
<comment type="caution">
    <text evidence="1">The sequence shown here is derived from an EMBL/GenBank/DDBJ whole genome shotgun (WGS) entry which is preliminary data.</text>
</comment>
<evidence type="ECO:0000313" key="2">
    <source>
        <dbReference type="Proteomes" id="UP000295684"/>
    </source>
</evidence>
<organism evidence="1 2">
    <name type="scientific">Pedobacter psychrotolerans</name>
    <dbReference type="NCBI Taxonomy" id="1843235"/>
    <lineage>
        <taxon>Bacteria</taxon>
        <taxon>Pseudomonadati</taxon>
        <taxon>Bacteroidota</taxon>
        <taxon>Sphingobacteriia</taxon>
        <taxon>Sphingobacteriales</taxon>
        <taxon>Sphingobacteriaceae</taxon>
        <taxon>Pedobacter</taxon>
    </lineage>
</organism>
<sequence length="52" mass="6096">MLRHEVSVTDETDASCLSMTVDIKKLEIKKQGYHNQYAHYNYFSINSEIKSE</sequence>